<dbReference type="OrthoDB" id="8021310at2"/>
<feature type="signal peptide" evidence="2">
    <location>
        <begin position="1"/>
        <end position="27"/>
    </location>
</feature>
<sequence length="148" mass="15875">MLENARIAKQCGLIGLMILSACSSALAQDARWQCHCFAPPPAREAMRDDPFWDEFGYYFQRIDRASVVSGDARDVNATTHIIDPWPRNVGNRRIPANGQRMVGAIDRYQNPKLLGAKAPTLSPIIIQSLTGSGGNDSGSSGMGGGGGQ</sequence>
<feature type="chain" id="PRO_5014451189" evidence="2">
    <location>
        <begin position="28"/>
        <end position="148"/>
    </location>
</feature>
<dbReference type="RefSeq" id="WP_102842742.1">
    <property type="nucleotide sequence ID" value="NZ_PDZR01000003.1"/>
</dbReference>
<feature type="region of interest" description="Disordered" evidence="1">
    <location>
        <begin position="129"/>
        <end position="148"/>
    </location>
</feature>
<proteinExistence type="predicted"/>
<reference evidence="3 4" key="1">
    <citation type="submission" date="2017-10" db="EMBL/GenBank/DDBJ databases">
        <title>Genome announcement of Methylocella silvestris TVC from permafrost.</title>
        <authorList>
            <person name="Wang J."/>
            <person name="Geng K."/>
            <person name="Ul-Haque F."/>
            <person name="Crombie A.T."/>
            <person name="Street L.E."/>
            <person name="Wookey P.A."/>
            <person name="Murrell J.C."/>
            <person name="Pratscher J."/>
        </authorList>
    </citation>
    <scope>NUCLEOTIDE SEQUENCE [LARGE SCALE GENOMIC DNA]</scope>
    <source>
        <strain evidence="3 4">TVC</strain>
    </source>
</reference>
<gene>
    <name evidence="3" type="ORF">CR492_05565</name>
</gene>
<accession>A0A2J7TK52</accession>
<keyword evidence="2" id="KW-0732">Signal</keyword>
<dbReference type="EMBL" id="PDZR01000003">
    <property type="protein sequence ID" value="PNG27150.1"/>
    <property type="molecule type" value="Genomic_DNA"/>
</dbReference>
<dbReference type="AlphaFoldDB" id="A0A2J7TK52"/>
<feature type="compositionally biased region" description="Gly residues" evidence="1">
    <location>
        <begin position="131"/>
        <end position="148"/>
    </location>
</feature>
<evidence type="ECO:0000313" key="3">
    <source>
        <dbReference type="EMBL" id="PNG27150.1"/>
    </source>
</evidence>
<dbReference type="PROSITE" id="PS51257">
    <property type="entry name" value="PROKAR_LIPOPROTEIN"/>
    <property type="match status" value="1"/>
</dbReference>
<organism evidence="3 4">
    <name type="scientific">Methylocella silvestris</name>
    <dbReference type="NCBI Taxonomy" id="199596"/>
    <lineage>
        <taxon>Bacteria</taxon>
        <taxon>Pseudomonadati</taxon>
        <taxon>Pseudomonadota</taxon>
        <taxon>Alphaproteobacteria</taxon>
        <taxon>Hyphomicrobiales</taxon>
        <taxon>Beijerinckiaceae</taxon>
        <taxon>Methylocella</taxon>
    </lineage>
</organism>
<comment type="caution">
    <text evidence="3">The sequence shown here is derived from an EMBL/GenBank/DDBJ whole genome shotgun (WGS) entry which is preliminary data.</text>
</comment>
<evidence type="ECO:0000256" key="2">
    <source>
        <dbReference type="SAM" id="SignalP"/>
    </source>
</evidence>
<name>A0A2J7TK52_METSI</name>
<evidence type="ECO:0000313" key="4">
    <source>
        <dbReference type="Proteomes" id="UP000236286"/>
    </source>
</evidence>
<dbReference type="Proteomes" id="UP000236286">
    <property type="component" value="Unassembled WGS sequence"/>
</dbReference>
<evidence type="ECO:0000256" key="1">
    <source>
        <dbReference type="SAM" id="MobiDB-lite"/>
    </source>
</evidence>
<protein>
    <submittedName>
        <fullName evidence="3">Uncharacterized protein</fullName>
    </submittedName>
</protein>